<dbReference type="PANTHER" id="PTHR30632:SF11">
    <property type="entry name" value="BLR4797 PROTEIN"/>
    <property type="match status" value="1"/>
</dbReference>
<proteinExistence type="predicted"/>
<feature type="signal peptide" evidence="1">
    <location>
        <begin position="1"/>
        <end position="24"/>
    </location>
</feature>
<dbReference type="PANTHER" id="PTHR30632">
    <property type="entry name" value="MOLYBDATE-BINDING PERIPLASMIC PROTEIN"/>
    <property type="match status" value="1"/>
</dbReference>
<sequence>MLKFFSKITSVTFITLLLALGVQAATIEVISSGAFYATMNELKPIFEEKTGHTIHLSSGSSMGASETSIPNRLKRGETFDLIILASNQLDKMIADDFAVKGSRVDLIHSSIGMMVKKGQPKPDISTQAKFDKVLLEAKSIGYSASASGTHLSENIFPHFGESVKAKSKLIVGDRVATWVGRGDLEIGFQQVSEIVPFTGENGSVDLVGPIPAPYQKVTIFSIGVAKGSKEPAAAQELVKFLTAKENFPRLIAQGLIPAAVAHDTAK</sequence>
<keyword evidence="2" id="KW-0413">Isomerase</keyword>
<dbReference type="GO" id="GO:0047614">
    <property type="term" value="F:aconitate delta-isomerase activity"/>
    <property type="evidence" value="ECO:0007669"/>
    <property type="project" value="UniProtKB-EC"/>
</dbReference>
<dbReference type="InterPro" id="IPR050682">
    <property type="entry name" value="ModA/WtpA"/>
</dbReference>
<dbReference type="RefSeq" id="WP_096046093.1">
    <property type="nucleotide sequence ID" value="NZ_CP023275.1"/>
</dbReference>
<dbReference type="EMBL" id="CP023275">
    <property type="protein sequence ID" value="ATB68956.1"/>
    <property type="molecule type" value="Genomic_DNA"/>
</dbReference>
<name>A0A290HT01_9BACT</name>
<dbReference type="SUPFAM" id="SSF53850">
    <property type="entry name" value="Periplasmic binding protein-like II"/>
    <property type="match status" value="1"/>
</dbReference>
<dbReference type="GO" id="GO:0015689">
    <property type="term" value="P:molybdate ion transport"/>
    <property type="evidence" value="ECO:0007669"/>
    <property type="project" value="TreeGrafter"/>
</dbReference>
<organism evidence="2 3">
    <name type="scientific">Sulfurospirillum diekertiae</name>
    <dbReference type="NCBI Taxonomy" id="1854492"/>
    <lineage>
        <taxon>Bacteria</taxon>
        <taxon>Pseudomonadati</taxon>
        <taxon>Campylobacterota</taxon>
        <taxon>Epsilonproteobacteria</taxon>
        <taxon>Campylobacterales</taxon>
        <taxon>Sulfurospirillaceae</taxon>
        <taxon>Sulfurospirillum</taxon>
    </lineage>
</organism>
<feature type="chain" id="PRO_5013058499" evidence="1">
    <location>
        <begin position="25"/>
        <end position="266"/>
    </location>
</feature>
<dbReference type="EC" id="5.3.3.7" evidence="2"/>
<accession>A0A290HT01</accession>
<evidence type="ECO:0000256" key="1">
    <source>
        <dbReference type="SAM" id="SignalP"/>
    </source>
</evidence>
<keyword evidence="1" id="KW-0732">Signal</keyword>
<dbReference type="OrthoDB" id="8216219at2"/>
<evidence type="ECO:0000313" key="3">
    <source>
        <dbReference type="Proteomes" id="UP000217349"/>
    </source>
</evidence>
<dbReference type="Gene3D" id="3.40.190.10">
    <property type="entry name" value="Periplasmic binding protein-like II"/>
    <property type="match status" value="2"/>
</dbReference>
<dbReference type="KEGG" id="sulj:SJPD1_0843"/>
<gene>
    <name evidence="2" type="ORF">SJPD1_0843</name>
</gene>
<dbReference type="Proteomes" id="UP000217349">
    <property type="component" value="Chromosome"/>
</dbReference>
<reference evidence="3" key="1">
    <citation type="submission" date="2017-09" db="EMBL/GenBank/DDBJ databases">
        <title>The complete genome of Sulfurospirillum sp. JPD-1.</title>
        <authorList>
            <person name="Goris T."/>
        </authorList>
    </citation>
    <scope>NUCLEOTIDE SEQUENCE [LARGE SCALE GENOMIC DNA]</scope>
    <source>
        <strain evidence="3">JPD-1</strain>
    </source>
</reference>
<evidence type="ECO:0000313" key="2">
    <source>
        <dbReference type="EMBL" id="ATB68956.1"/>
    </source>
</evidence>
<dbReference type="AlphaFoldDB" id="A0A290HT01"/>
<dbReference type="GO" id="GO:0030973">
    <property type="term" value="F:molybdate ion binding"/>
    <property type="evidence" value="ECO:0007669"/>
    <property type="project" value="TreeGrafter"/>
</dbReference>
<protein>
    <submittedName>
        <fullName evidence="2">Aconitate isomerase</fullName>
        <ecNumber evidence="2">5.3.3.7</ecNumber>
    </submittedName>
</protein>
<dbReference type="Pfam" id="PF13531">
    <property type="entry name" value="SBP_bac_11"/>
    <property type="match status" value="1"/>
</dbReference>